<name>A0AAJ0FD59_9PEZI</name>
<evidence type="ECO:0000313" key="2">
    <source>
        <dbReference type="EMBL" id="KAK1759028.1"/>
    </source>
</evidence>
<proteinExistence type="predicted"/>
<feature type="region of interest" description="Disordered" evidence="1">
    <location>
        <begin position="217"/>
        <end position="266"/>
    </location>
</feature>
<protein>
    <submittedName>
        <fullName evidence="2">Uncharacterized protein</fullName>
    </submittedName>
</protein>
<evidence type="ECO:0000256" key="1">
    <source>
        <dbReference type="SAM" id="MobiDB-lite"/>
    </source>
</evidence>
<gene>
    <name evidence="2" type="ORF">QBC47DRAFT_97670</name>
</gene>
<sequence length="317" mass="34220">MANPAAEFNRLDSPSPHLASTPPAYILSCLSLACFSHNIKPVAFAADFHNRDTSSDRGPRWHSRQHHYQTAVRKVLRAESRVSSTRNQHSLPGQLAPHQGSFAYRAVRALCPAKPGSIAGLRRRRPGSSQVRSTSHRLANCCSRGLLNTSPCIAARLQLPVGATATSKHCRPEFRTAEANNTFVLRDLSCSWAPKLELQLPGPPVCCSVDRLPYPPSSHHPSVSSWRSAFPSRSHPRSRCPSARPIGSPRLTPSPVSHAQSSPSIAPKVPSCLLQGRSQGRPIALLTSLLELCIFSSLRHPAAAVHVAATVAQAALV</sequence>
<evidence type="ECO:0000313" key="3">
    <source>
        <dbReference type="Proteomes" id="UP001239445"/>
    </source>
</evidence>
<dbReference type="EMBL" id="MU839828">
    <property type="protein sequence ID" value="KAK1759028.1"/>
    <property type="molecule type" value="Genomic_DNA"/>
</dbReference>
<keyword evidence="3" id="KW-1185">Reference proteome</keyword>
<dbReference type="AlphaFoldDB" id="A0AAJ0FD59"/>
<feature type="compositionally biased region" description="Polar residues" evidence="1">
    <location>
        <begin position="254"/>
        <end position="264"/>
    </location>
</feature>
<accession>A0AAJ0FD59</accession>
<reference evidence="2" key="1">
    <citation type="submission" date="2023-06" db="EMBL/GenBank/DDBJ databases">
        <title>Genome-scale phylogeny and comparative genomics of the fungal order Sordariales.</title>
        <authorList>
            <consortium name="Lawrence Berkeley National Laboratory"/>
            <person name="Hensen N."/>
            <person name="Bonometti L."/>
            <person name="Westerberg I."/>
            <person name="Brannstrom I.O."/>
            <person name="Guillou S."/>
            <person name="Cros-Aarteil S."/>
            <person name="Calhoun S."/>
            <person name="Haridas S."/>
            <person name="Kuo A."/>
            <person name="Mondo S."/>
            <person name="Pangilinan J."/>
            <person name="Riley R."/>
            <person name="Labutti K."/>
            <person name="Andreopoulos B."/>
            <person name="Lipzen A."/>
            <person name="Chen C."/>
            <person name="Yanf M."/>
            <person name="Daum C."/>
            <person name="Ng V."/>
            <person name="Clum A."/>
            <person name="Steindorff A."/>
            <person name="Ohm R."/>
            <person name="Martin F."/>
            <person name="Silar P."/>
            <person name="Natvig D."/>
            <person name="Lalanne C."/>
            <person name="Gautier V."/>
            <person name="Ament-Velasquez S.L."/>
            <person name="Kruys A."/>
            <person name="Hutchinson M.I."/>
            <person name="Powell A.J."/>
            <person name="Barry K."/>
            <person name="Miller A.N."/>
            <person name="Grigoriev I.V."/>
            <person name="Debuchy R."/>
            <person name="Gladieux P."/>
            <person name="Thoren M.H."/>
            <person name="Johannesson H."/>
        </authorList>
    </citation>
    <scope>NUCLEOTIDE SEQUENCE</scope>
    <source>
        <strain evidence="2">PSN4</strain>
    </source>
</reference>
<comment type="caution">
    <text evidence="2">The sequence shown here is derived from an EMBL/GenBank/DDBJ whole genome shotgun (WGS) entry which is preliminary data.</text>
</comment>
<dbReference type="Proteomes" id="UP001239445">
    <property type="component" value="Unassembled WGS sequence"/>
</dbReference>
<organism evidence="2 3">
    <name type="scientific">Echria macrotheca</name>
    <dbReference type="NCBI Taxonomy" id="438768"/>
    <lineage>
        <taxon>Eukaryota</taxon>
        <taxon>Fungi</taxon>
        <taxon>Dikarya</taxon>
        <taxon>Ascomycota</taxon>
        <taxon>Pezizomycotina</taxon>
        <taxon>Sordariomycetes</taxon>
        <taxon>Sordariomycetidae</taxon>
        <taxon>Sordariales</taxon>
        <taxon>Schizotheciaceae</taxon>
        <taxon>Echria</taxon>
    </lineage>
</organism>